<evidence type="ECO:0008006" key="6">
    <source>
        <dbReference type="Google" id="ProtNLM"/>
    </source>
</evidence>
<feature type="signal peptide" evidence="1">
    <location>
        <begin position="1"/>
        <end position="28"/>
    </location>
</feature>
<dbReference type="KEGG" id="bcac:CGC64_09760"/>
<proteinExistence type="predicted"/>
<dbReference type="EMBL" id="QRUO01000016">
    <property type="protein sequence ID" value="RGR68623.1"/>
    <property type="molecule type" value="Genomic_DNA"/>
</dbReference>
<evidence type="ECO:0000256" key="1">
    <source>
        <dbReference type="SAM" id="SignalP"/>
    </source>
</evidence>
<dbReference type="Gene3D" id="2.60.40.3220">
    <property type="match status" value="1"/>
</dbReference>
<gene>
    <name evidence="3" type="ORF">DWY26_15810</name>
    <name evidence="2" type="ORF">F2Y36_09760</name>
</gene>
<evidence type="ECO:0000313" key="3">
    <source>
        <dbReference type="EMBL" id="RGR68623.1"/>
    </source>
</evidence>
<name>A0A412FKE1_9BACE</name>
<reference evidence="3 4" key="1">
    <citation type="submission" date="2018-08" db="EMBL/GenBank/DDBJ databases">
        <title>A genome reference for cultivated species of the human gut microbiota.</title>
        <authorList>
            <person name="Zou Y."/>
            <person name="Xue W."/>
            <person name="Luo G."/>
        </authorList>
    </citation>
    <scope>NUCLEOTIDE SEQUENCE [LARGE SCALE GENOMIC DNA]</scope>
    <source>
        <strain evidence="3 4">AF24-29LB</strain>
    </source>
</reference>
<organism evidence="3 4">
    <name type="scientific">Bacteroides caccae</name>
    <dbReference type="NCBI Taxonomy" id="47678"/>
    <lineage>
        <taxon>Bacteria</taxon>
        <taxon>Pseudomonadati</taxon>
        <taxon>Bacteroidota</taxon>
        <taxon>Bacteroidia</taxon>
        <taxon>Bacteroidales</taxon>
        <taxon>Bacteroidaceae</taxon>
        <taxon>Bacteroides</taxon>
    </lineage>
</organism>
<evidence type="ECO:0000313" key="5">
    <source>
        <dbReference type="Proteomes" id="UP000475905"/>
    </source>
</evidence>
<dbReference type="Proteomes" id="UP000284205">
    <property type="component" value="Unassembled WGS sequence"/>
</dbReference>
<reference evidence="2 5" key="2">
    <citation type="journal article" date="2019" name="Nat. Med.">
        <title>A library of human gut bacterial isolates paired with longitudinal multiomics data enables mechanistic microbiome research.</title>
        <authorList>
            <person name="Poyet M."/>
            <person name="Groussin M."/>
            <person name="Gibbons S.M."/>
            <person name="Avila-Pacheco J."/>
            <person name="Jiang X."/>
            <person name="Kearney S.M."/>
            <person name="Perrotta A.R."/>
            <person name="Berdy B."/>
            <person name="Zhao S."/>
            <person name="Lieberman T.D."/>
            <person name="Swanson P.K."/>
            <person name="Smith M."/>
            <person name="Roesemann S."/>
            <person name="Alexander J.E."/>
            <person name="Rich S.A."/>
            <person name="Livny J."/>
            <person name="Vlamakis H."/>
            <person name="Clish C."/>
            <person name="Bullock K."/>
            <person name="Deik A."/>
            <person name="Scott J."/>
            <person name="Pierce K.A."/>
            <person name="Xavier R.J."/>
            <person name="Alm E.J."/>
        </authorList>
    </citation>
    <scope>NUCLEOTIDE SEQUENCE [LARGE SCALE GENOMIC DNA]</scope>
    <source>
        <strain evidence="2 5">BIOML-A31</strain>
    </source>
</reference>
<dbReference type="PROSITE" id="PS51257">
    <property type="entry name" value="PROKAR_LIPOPROTEIN"/>
    <property type="match status" value="1"/>
</dbReference>
<dbReference type="EMBL" id="VVYP01000010">
    <property type="protein sequence ID" value="KAA5463557.1"/>
    <property type="molecule type" value="Genomic_DNA"/>
</dbReference>
<evidence type="ECO:0000313" key="2">
    <source>
        <dbReference type="EMBL" id="KAA5463557.1"/>
    </source>
</evidence>
<evidence type="ECO:0000313" key="4">
    <source>
        <dbReference type="Proteomes" id="UP000284205"/>
    </source>
</evidence>
<keyword evidence="1" id="KW-0732">Signal</keyword>
<protein>
    <recommendedName>
        <fullName evidence="6">Lipoprotein</fullName>
    </recommendedName>
</protein>
<dbReference type="AlphaFoldDB" id="A0A412FKE1"/>
<dbReference type="Proteomes" id="UP000475905">
    <property type="component" value="Unassembled WGS sequence"/>
</dbReference>
<accession>A0A412FKE1</accession>
<comment type="caution">
    <text evidence="3">The sequence shown here is derived from an EMBL/GenBank/DDBJ whole genome shotgun (WGS) entry which is preliminary data.</text>
</comment>
<sequence>MFMKQMKFFLVALMAVVMGMSVTSCMNGDDNTQVNDLPVLGKVKDSFLGLTFTSLDGFTFKSKNTVEGTTNFMPGDFIVATCSYDTEVDIDYTTNTINATIGSTEKISGNAVHSTTKAEDEGEHPSYVSDRGVISITDLTPAMIDNYNLLVPIQYFAFEKIASHTFFMVYYSDEKELKGKTDLKLFLRHTSTEEKAKETYRAFSYRVFDIRSAIEAYKNANEERYPSNITIVSEANSSNNDVPKTTTTTPVTYTFRE</sequence>
<feature type="chain" id="PRO_5036103080" description="Lipoprotein" evidence="1">
    <location>
        <begin position="29"/>
        <end position="257"/>
    </location>
</feature>